<dbReference type="PANTHER" id="PTHR33678">
    <property type="entry name" value="BLL1576 PROTEIN"/>
    <property type="match status" value="1"/>
</dbReference>
<dbReference type="Proteomes" id="UP000019486">
    <property type="component" value="Unassembled WGS sequence"/>
</dbReference>
<feature type="domain" description="Transposase IS66 central" evidence="2">
    <location>
        <begin position="181"/>
        <end position="472"/>
    </location>
</feature>
<dbReference type="InterPro" id="IPR024474">
    <property type="entry name" value="Znf_dom_IS66"/>
</dbReference>
<evidence type="ECO:0000259" key="3">
    <source>
        <dbReference type="Pfam" id="PF13005"/>
    </source>
</evidence>
<evidence type="ECO:0000313" key="7">
    <source>
        <dbReference type="Proteomes" id="UP000019486"/>
    </source>
</evidence>
<reference evidence="6 7" key="1">
    <citation type="submission" date="2013-08" db="EMBL/GenBank/DDBJ databases">
        <title>The genome sequence of Skermanella stibiiresistens.</title>
        <authorList>
            <person name="Zhu W."/>
            <person name="Wang G."/>
        </authorList>
    </citation>
    <scope>NUCLEOTIDE SEQUENCE [LARGE SCALE GENOMIC DNA]</scope>
    <source>
        <strain evidence="6 7">SB22</strain>
    </source>
</reference>
<feature type="domain" description="Transposase TnpC homeodomain" evidence="4">
    <location>
        <begin position="45"/>
        <end position="116"/>
    </location>
</feature>
<dbReference type="NCBIfam" id="NF033517">
    <property type="entry name" value="transpos_IS66"/>
    <property type="match status" value="1"/>
</dbReference>
<comment type="caution">
    <text evidence="6">The sequence shown here is derived from an EMBL/GenBank/DDBJ whole genome shotgun (WGS) entry which is preliminary data.</text>
</comment>
<gene>
    <name evidence="6" type="ORF">N825_10935</name>
</gene>
<feature type="domain" description="Transposase IS66 C-terminal" evidence="5">
    <location>
        <begin position="479"/>
        <end position="517"/>
    </location>
</feature>
<evidence type="ECO:0000313" key="6">
    <source>
        <dbReference type="EMBL" id="EWY38697.1"/>
    </source>
</evidence>
<dbReference type="RefSeq" id="WP_037456249.1">
    <property type="nucleotide sequence ID" value="NZ_AVFL01000016.1"/>
</dbReference>
<organism evidence="6 7">
    <name type="scientific">Skermanella stibiiresistens SB22</name>
    <dbReference type="NCBI Taxonomy" id="1385369"/>
    <lineage>
        <taxon>Bacteria</taxon>
        <taxon>Pseudomonadati</taxon>
        <taxon>Pseudomonadota</taxon>
        <taxon>Alphaproteobacteria</taxon>
        <taxon>Rhodospirillales</taxon>
        <taxon>Azospirillaceae</taxon>
        <taxon>Skermanella</taxon>
    </lineage>
</organism>
<dbReference type="PATRIC" id="fig|1385369.3.peg.4166"/>
<dbReference type="AlphaFoldDB" id="W9H1W9"/>
<dbReference type="InterPro" id="IPR024463">
    <property type="entry name" value="Transposase_TnpC_homeodom"/>
</dbReference>
<name>W9H1W9_9PROT</name>
<dbReference type="STRING" id="1385369.N825_10935"/>
<protein>
    <submittedName>
        <fullName evidence="6">Transposase IS66</fullName>
    </submittedName>
</protein>
<dbReference type="Pfam" id="PF13817">
    <property type="entry name" value="DDE_Tnp_IS66_C"/>
    <property type="match status" value="1"/>
</dbReference>
<sequence>MVTRSAPIPLPDDVTALQALIADLTVRLAERDRAVTARDRIIETLKDQLAALRRRRFGQSSEKLDRAADQLELQIEDLEQEQAERDAGLAPCPASPTAERRHPVRKPLPAHLPREEEELPPPYAACPGCGGDLRRIGEDVSEVLEVVPARLRVRRYVRLVMACRCCGDISEAPPPPVPLPKSNAGASLLTDIVLSKYDDHLPAYRQAERFARDGVDLPRSTLTDWLGRTAALLKPLATRIAEHVVRSFKLHADDTPVPVLAPGAGKTRTGRLWVYVRDDRASGDATAPAVLYRYAPDRKAERPKAHLAGWSGALQADGYAGFNALYEARGTDPPVAVEVACWAHVRRKFFDIHHAHASPAAAEVLERIGSLYAVEDRVRGKPPARREAARQTDAAPEIADLRRCLERLLGQVSGKSALAEAIRYALTRWAALTRYLADGRLEIDNNIAERSMRTVAIGRKNWLFAGSDAGGDAAAVYYTLIETAKANGVNPRIWLTRVLETIGRDRDLTDYDKLLPWVMSFDPEIC</sequence>
<dbReference type="InterPro" id="IPR039552">
    <property type="entry name" value="IS66_C"/>
</dbReference>
<evidence type="ECO:0000259" key="5">
    <source>
        <dbReference type="Pfam" id="PF13817"/>
    </source>
</evidence>
<dbReference type="InterPro" id="IPR052344">
    <property type="entry name" value="Transposase-related"/>
</dbReference>
<proteinExistence type="predicted"/>
<feature type="domain" description="Transposase IS66 zinc-finger binding" evidence="3">
    <location>
        <begin position="125"/>
        <end position="167"/>
    </location>
</feature>
<dbReference type="Pfam" id="PF13005">
    <property type="entry name" value="zf-IS66"/>
    <property type="match status" value="1"/>
</dbReference>
<evidence type="ECO:0000256" key="1">
    <source>
        <dbReference type="SAM" id="MobiDB-lite"/>
    </source>
</evidence>
<dbReference type="InterPro" id="IPR004291">
    <property type="entry name" value="Transposase_IS66_central"/>
</dbReference>
<keyword evidence="7" id="KW-1185">Reference proteome</keyword>
<dbReference type="Pfam" id="PF13007">
    <property type="entry name" value="LZ_Tnp_IS66"/>
    <property type="match status" value="1"/>
</dbReference>
<evidence type="ECO:0000259" key="4">
    <source>
        <dbReference type="Pfam" id="PF13007"/>
    </source>
</evidence>
<feature type="region of interest" description="Disordered" evidence="1">
    <location>
        <begin position="82"/>
        <end position="106"/>
    </location>
</feature>
<dbReference type="OrthoDB" id="9800877at2"/>
<dbReference type="PANTHER" id="PTHR33678:SF1">
    <property type="entry name" value="BLL1576 PROTEIN"/>
    <property type="match status" value="1"/>
</dbReference>
<evidence type="ECO:0000259" key="2">
    <source>
        <dbReference type="Pfam" id="PF03050"/>
    </source>
</evidence>
<dbReference type="Pfam" id="PF03050">
    <property type="entry name" value="DDE_Tnp_IS66"/>
    <property type="match status" value="1"/>
</dbReference>
<accession>W9H1W9</accession>
<dbReference type="EMBL" id="AVFL01000016">
    <property type="protein sequence ID" value="EWY38697.1"/>
    <property type="molecule type" value="Genomic_DNA"/>
</dbReference>